<evidence type="ECO:0000313" key="4">
    <source>
        <dbReference type="EMBL" id="KAJ8891171.1"/>
    </source>
</evidence>
<accession>A0ABQ9I479</accession>
<feature type="compositionally biased region" description="Polar residues" evidence="2">
    <location>
        <begin position="609"/>
        <end position="623"/>
    </location>
</feature>
<keyword evidence="1" id="KW-0175">Coiled coil</keyword>
<keyword evidence="5" id="KW-1185">Reference proteome</keyword>
<dbReference type="PANTHER" id="PTHR43941">
    <property type="entry name" value="STRUCTURAL MAINTENANCE OF CHROMOSOMES PROTEIN 2"/>
    <property type="match status" value="1"/>
</dbReference>
<feature type="region of interest" description="Disordered" evidence="2">
    <location>
        <begin position="23"/>
        <end position="54"/>
    </location>
</feature>
<feature type="compositionally biased region" description="Polar residues" evidence="2">
    <location>
        <begin position="1217"/>
        <end position="1235"/>
    </location>
</feature>
<feature type="region of interest" description="Disordered" evidence="2">
    <location>
        <begin position="1095"/>
        <end position="1121"/>
    </location>
</feature>
<sequence length="1235" mass="138944">MVMLIVCGIAQILGMILSPQQPPPAKVAGTALDNSTTERSITVPTKEASGGGDTWRHREQELCRTIQHLAEENMRLATTRREVECKMARMDTAHMEDRNTIAKLGSNIVALTEELAGLRKGENTQLQRRQAVEEAVQVEVECKLKSEQQIESLLQQNEEHLREIDCLRTELRAKCEALESISVQLLHEKEVGRSLLAEAEKLKTELQNMSTTNTCKPADSAEQPPESVGVMNSDEVLPQESRSRQASLEREGRVAEDIEKFKMEISMKREARQRAMTAISSEMERLRTELAAERESNKQMKEDLDRIRSEKNCNHDGYEELYQSLESEREQNRQTTTRNECLSSELDGLEQLLTAKIKELEEVCKQFDVEREQYCKKVSSLKEVVSISKQLLSIREKQVDDLQFKLNNIQSLVGDKRETTDEQMNAACSQVAAGLRQEYQTQLGNIKSLKELYDERMKIIAEEKDKLSAEFEEICKTLEAEQKKSGELETEVTNLKLSLSEQEEIMSSVQTQLDTSKDEARDLARELTLINNLFTQMLVSSNGSDIDLDKLTKSLQENHDLISEITLKEDSSELAACLPKLLLELVAEVDKNAQNSSETNTEDTVEEFASNNPRDTKQRPCTSCQESNIGDECGHNIAAEDIALNLPKVWKVLMELLSHRVTPTERPSDSNEDCCYKRVDTPYGPRLAISVSKTFLRLKDLILEKKSLRKELVQLKQLNCHLENRLSEQEQRLSLVSSELHKTWSVVGRMRTQHQQLHNHEKILRYELQQKRKLLTELKQELEYCRETWEMARLKNSQSEAQWHILRKEFASRKKNSNSSLDNSGESGFSDDKEDDSGGEDDRRCGASERCTDACFMPEPSESPPGHVPPNLEVDMSRSGCLEIVPPALGMPLEVPPLVVDVTHEPFLAEEVCPLKSPPTPEFLESSAHITVHDGNSAVDTAVLVECPVEKYCGLECSTISLISLLKQQLSCFSKNLEEITSDFGSDDNHQALQSIFFLPDIKVPYYEQTSDINKIKCANCSKGISPNDAESENISSASTRRKPCSFVSSEFGPKKPTNVENESCSRSNSVVDCPQILPQYDQLLSSTGSESSALVSAESSAEGPVEGVVDRKSERLGRTPEQVLEAREARLRRLEEQCQQLVKKVTNTTNRSVVLSNRLEELHGQYGEPPEPPPYPSMLPMLRIPTSAPPPPPMPHHIPVFRIPITTTQTTTTQTGLAGQSESFEDSVSPTPDT</sequence>
<organism evidence="4 5">
    <name type="scientific">Dryococelus australis</name>
    <dbReference type="NCBI Taxonomy" id="614101"/>
    <lineage>
        <taxon>Eukaryota</taxon>
        <taxon>Metazoa</taxon>
        <taxon>Ecdysozoa</taxon>
        <taxon>Arthropoda</taxon>
        <taxon>Hexapoda</taxon>
        <taxon>Insecta</taxon>
        <taxon>Pterygota</taxon>
        <taxon>Neoptera</taxon>
        <taxon>Polyneoptera</taxon>
        <taxon>Phasmatodea</taxon>
        <taxon>Verophasmatodea</taxon>
        <taxon>Anareolatae</taxon>
        <taxon>Phasmatidae</taxon>
        <taxon>Eurycanthinae</taxon>
        <taxon>Dryococelus</taxon>
    </lineage>
</organism>
<feature type="compositionally biased region" description="Polar residues" evidence="2">
    <location>
        <begin position="32"/>
        <end position="43"/>
    </location>
</feature>
<evidence type="ECO:0000256" key="1">
    <source>
        <dbReference type="SAM" id="Coils"/>
    </source>
</evidence>
<feature type="coiled-coil region" evidence="1">
    <location>
        <begin position="761"/>
        <end position="788"/>
    </location>
</feature>
<dbReference type="PANTHER" id="PTHR43941:SF1">
    <property type="entry name" value="STRUCTURAL MAINTENANCE OF CHROMOSOMES PROTEIN 2"/>
    <property type="match status" value="1"/>
</dbReference>
<feature type="region of interest" description="Disordered" evidence="2">
    <location>
        <begin position="1209"/>
        <end position="1235"/>
    </location>
</feature>
<evidence type="ECO:0000313" key="5">
    <source>
        <dbReference type="Proteomes" id="UP001159363"/>
    </source>
</evidence>
<evidence type="ECO:0000256" key="3">
    <source>
        <dbReference type="SAM" id="SignalP"/>
    </source>
</evidence>
<dbReference type="EMBL" id="JARBHB010000003">
    <property type="protein sequence ID" value="KAJ8891171.1"/>
    <property type="molecule type" value="Genomic_DNA"/>
</dbReference>
<feature type="compositionally biased region" description="Basic and acidic residues" evidence="2">
    <location>
        <begin position="1109"/>
        <end position="1121"/>
    </location>
</feature>
<feature type="region of interest" description="Disordered" evidence="2">
    <location>
        <begin position="293"/>
        <end position="312"/>
    </location>
</feature>
<proteinExistence type="predicted"/>
<feature type="region of interest" description="Disordered" evidence="2">
    <location>
        <begin position="211"/>
        <end position="232"/>
    </location>
</feature>
<protein>
    <submittedName>
        <fullName evidence="4">Uncharacterized protein</fullName>
    </submittedName>
</protein>
<name>A0ABQ9I479_9NEOP</name>
<evidence type="ECO:0000256" key="2">
    <source>
        <dbReference type="SAM" id="MobiDB-lite"/>
    </source>
</evidence>
<feature type="chain" id="PRO_5046693435" evidence="3">
    <location>
        <begin position="19"/>
        <end position="1235"/>
    </location>
</feature>
<comment type="caution">
    <text evidence="4">The sequence shown here is derived from an EMBL/GenBank/DDBJ whole genome shotgun (WGS) entry which is preliminary data.</text>
</comment>
<feature type="coiled-coil region" evidence="1">
    <location>
        <begin position="1125"/>
        <end position="1152"/>
    </location>
</feature>
<feature type="region of interest" description="Disordered" evidence="2">
    <location>
        <begin position="593"/>
        <end position="623"/>
    </location>
</feature>
<feature type="region of interest" description="Disordered" evidence="2">
    <location>
        <begin position="814"/>
        <end position="846"/>
    </location>
</feature>
<feature type="coiled-coil region" evidence="1">
    <location>
        <begin position="450"/>
        <end position="526"/>
    </location>
</feature>
<keyword evidence="3" id="KW-0732">Signal</keyword>
<gene>
    <name evidence="4" type="ORF">PR048_010686</name>
</gene>
<dbReference type="Proteomes" id="UP001159363">
    <property type="component" value="Chromosome 3"/>
</dbReference>
<feature type="signal peptide" evidence="3">
    <location>
        <begin position="1"/>
        <end position="18"/>
    </location>
</feature>
<reference evidence="4 5" key="1">
    <citation type="submission" date="2023-02" db="EMBL/GenBank/DDBJ databases">
        <title>LHISI_Scaffold_Assembly.</title>
        <authorList>
            <person name="Stuart O.P."/>
            <person name="Cleave R."/>
            <person name="Magrath M.J.L."/>
            <person name="Mikheyev A.S."/>
        </authorList>
    </citation>
    <scope>NUCLEOTIDE SEQUENCE [LARGE SCALE GENOMIC DNA]</scope>
    <source>
        <strain evidence="4">Daus_M_001</strain>
        <tissue evidence="4">Leg muscle</tissue>
    </source>
</reference>
<feature type="coiled-coil region" evidence="1">
    <location>
        <begin position="143"/>
        <end position="170"/>
    </location>
</feature>